<protein>
    <submittedName>
        <fullName evidence="1">1374_t:CDS:1</fullName>
    </submittedName>
</protein>
<gene>
    <name evidence="1" type="ORF">ALEPTO_LOCUS5319</name>
</gene>
<accession>A0A9N9AQX6</accession>
<organism evidence="1 2">
    <name type="scientific">Ambispora leptoticha</name>
    <dbReference type="NCBI Taxonomy" id="144679"/>
    <lineage>
        <taxon>Eukaryota</taxon>
        <taxon>Fungi</taxon>
        <taxon>Fungi incertae sedis</taxon>
        <taxon>Mucoromycota</taxon>
        <taxon>Glomeromycotina</taxon>
        <taxon>Glomeromycetes</taxon>
        <taxon>Archaeosporales</taxon>
        <taxon>Ambisporaceae</taxon>
        <taxon>Ambispora</taxon>
    </lineage>
</organism>
<feature type="non-terminal residue" evidence="1">
    <location>
        <position position="74"/>
    </location>
</feature>
<dbReference type="OrthoDB" id="10394988at2759"/>
<proteinExistence type="predicted"/>
<sequence length="74" mass="8420">MEARNMNNVREIFQVGICYCIYLFAGAHNKAGEKLLHGILSLDRIVISSCRSPDVDPNVKIFKDRMSIFRIPHG</sequence>
<reference evidence="1" key="1">
    <citation type="submission" date="2021-06" db="EMBL/GenBank/DDBJ databases">
        <authorList>
            <person name="Kallberg Y."/>
            <person name="Tangrot J."/>
            <person name="Rosling A."/>
        </authorList>
    </citation>
    <scope>NUCLEOTIDE SEQUENCE</scope>
    <source>
        <strain evidence="1">FL130A</strain>
    </source>
</reference>
<dbReference type="AlphaFoldDB" id="A0A9N9AQX6"/>
<evidence type="ECO:0000313" key="2">
    <source>
        <dbReference type="Proteomes" id="UP000789508"/>
    </source>
</evidence>
<dbReference type="EMBL" id="CAJVPS010001464">
    <property type="protein sequence ID" value="CAG8539085.1"/>
    <property type="molecule type" value="Genomic_DNA"/>
</dbReference>
<comment type="caution">
    <text evidence="1">The sequence shown here is derived from an EMBL/GenBank/DDBJ whole genome shotgun (WGS) entry which is preliminary data.</text>
</comment>
<dbReference type="Proteomes" id="UP000789508">
    <property type="component" value="Unassembled WGS sequence"/>
</dbReference>
<keyword evidence="2" id="KW-1185">Reference proteome</keyword>
<name>A0A9N9AQX6_9GLOM</name>
<evidence type="ECO:0000313" key="1">
    <source>
        <dbReference type="EMBL" id="CAG8539085.1"/>
    </source>
</evidence>